<gene>
    <name evidence="1" type="ORF">DA66_0027</name>
</gene>
<dbReference type="KEGG" id="vg:22113359"/>
<dbReference type="Proteomes" id="UP000028741">
    <property type="component" value="Segment"/>
</dbReference>
<dbReference type="RefSeq" id="YP_009102867.1">
    <property type="nucleotide sequence ID" value="NC_025452.1"/>
</dbReference>
<name>A0A075E0T2_9CAUD</name>
<dbReference type="EMBL" id="KJ716335">
    <property type="protein sequence ID" value="AHZ60236.1"/>
    <property type="molecule type" value="Genomic_DNA"/>
</dbReference>
<reference evidence="1 2" key="1">
    <citation type="journal article" date="2014" name="Arch. Virol.">
        <title>Complete genome sequence of a broad-host-range lytic Dickeya spp. bacteriophage ?D5.</title>
        <authorList>
            <person name="Czajkowski R."/>
            <person name="Ozymko Z."/>
            <person name="Zwirowski S."/>
            <person name="Lojkowska E."/>
        </authorList>
    </citation>
    <scope>NUCLEOTIDE SEQUENCE [LARGE SCALE GENOMIC DNA]</scope>
</reference>
<keyword evidence="2" id="KW-1185">Reference proteome</keyword>
<evidence type="ECO:0000313" key="1">
    <source>
        <dbReference type="EMBL" id="AHZ60236.1"/>
    </source>
</evidence>
<proteinExistence type="predicted"/>
<sequence>MFETDLLSYFVMCDELKLHGYSIFEINESMPWHLDLLTEALKVRLSKKQ</sequence>
<organism evidence="1 2">
    <name type="scientific">Dickeya phage RC-2014</name>
    <dbReference type="NCBI Taxonomy" id="1477406"/>
    <lineage>
        <taxon>Viruses</taxon>
        <taxon>Duplodnaviria</taxon>
        <taxon>Heunggongvirae</taxon>
        <taxon>Uroviricota</taxon>
        <taxon>Caudoviricetes</taxon>
        <taxon>Pantevenvirales</taxon>
        <taxon>Ackermannviridae</taxon>
        <taxon>Aglimvirinae</taxon>
        <taxon>Limestonevirus</taxon>
        <taxon>Limestonevirus RC2014</taxon>
    </lineage>
</organism>
<accession>A0A075E0T2</accession>
<evidence type="ECO:0000313" key="2">
    <source>
        <dbReference type="Proteomes" id="UP000028741"/>
    </source>
</evidence>
<protein>
    <submittedName>
        <fullName evidence="1">Uncharacterized protein</fullName>
    </submittedName>
</protein>
<dbReference type="GeneID" id="22113359"/>